<organism evidence="1 2">
    <name type="scientific">Phaedon cochleariae</name>
    <name type="common">Mustard beetle</name>
    <dbReference type="NCBI Taxonomy" id="80249"/>
    <lineage>
        <taxon>Eukaryota</taxon>
        <taxon>Metazoa</taxon>
        <taxon>Ecdysozoa</taxon>
        <taxon>Arthropoda</taxon>
        <taxon>Hexapoda</taxon>
        <taxon>Insecta</taxon>
        <taxon>Pterygota</taxon>
        <taxon>Neoptera</taxon>
        <taxon>Endopterygota</taxon>
        <taxon>Coleoptera</taxon>
        <taxon>Polyphaga</taxon>
        <taxon>Cucujiformia</taxon>
        <taxon>Chrysomeloidea</taxon>
        <taxon>Chrysomelidae</taxon>
        <taxon>Chrysomelinae</taxon>
        <taxon>Chrysomelini</taxon>
        <taxon>Phaedon</taxon>
    </lineage>
</organism>
<dbReference type="AlphaFoldDB" id="A0A9N9SJL7"/>
<dbReference type="OrthoDB" id="6769865at2759"/>
<dbReference type="PANTHER" id="PTHR37445:SF3">
    <property type="entry name" value="ZINC FINGER PHD-TYPE DOMAIN-CONTAINING PROTEIN"/>
    <property type="match status" value="1"/>
</dbReference>
<evidence type="ECO:0000313" key="2">
    <source>
        <dbReference type="Proteomes" id="UP001153737"/>
    </source>
</evidence>
<proteinExistence type="predicted"/>
<dbReference type="PANTHER" id="PTHR37445">
    <property type="entry name" value="PROTEIN CBG24663"/>
    <property type="match status" value="1"/>
</dbReference>
<dbReference type="Proteomes" id="UP001153737">
    <property type="component" value="Chromosome 9"/>
</dbReference>
<name>A0A9N9SJL7_PHACE</name>
<dbReference type="EMBL" id="OU896715">
    <property type="protein sequence ID" value="CAG9825640.1"/>
    <property type="molecule type" value="Genomic_DNA"/>
</dbReference>
<keyword evidence="2" id="KW-1185">Reference proteome</keyword>
<protein>
    <submittedName>
        <fullName evidence="1">Uncharacterized protein</fullName>
    </submittedName>
</protein>
<reference evidence="1" key="1">
    <citation type="submission" date="2022-01" db="EMBL/GenBank/DDBJ databases">
        <authorList>
            <person name="King R."/>
        </authorList>
    </citation>
    <scope>NUCLEOTIDE SEQUENCE</scope>
</reference>
<accession>A0A9N9SJL7</accession>
<sequence length="232" mass="26785">MSEVKHAVEVMIKQVCEDQTFIKRLVDSVSSGILNILGEKMGQLEKSVDHIKTEIHSMKASHKEEIKNLNDKIEMLEKKVLDTPRNPLDAIQIMEEINEIKSRENNILIFGIPEDIVEPALPIKELITSIIPDSNINTTTIMRLGKKFEGKSRPIRVSLQNKEDVLTLIRNKRRIQSADKFKNVYLRTDQTVKQREYYITLRNELTMRKNNGENNLVIKYKNGHPTIAVKNL</sequence>
<reference evidence="1" key="2">
    <citation type="submission" date="2022-10" db="EMBL/GenBank/DDBJ databases">
        <authorList>
            <consortium name="ENA_rothamsted_submissions"/>
            <consortium name="culmorum"/>
            <person name="King R."/>
        </authorList>
    </citation>
    <scope>NUCLEOTIDE SEQUENCE</scope>
</reference>
<evidence type="ECO:0000313" key="1">
    <source>
        <dbReference type="EMBL" id="CAG9825640.1"/>
    </source>
</evidence>
<gene>
    <name evidence="1" type="ORF">PHAECO_LOCUS12696</name>
</gene>